<dbReference type="InterPro" id="IPR025295">
    <property type="entry name" value="eCIS_core_dom"/>
</dbReference>
<keyword evidence="1" id="KW-0175">Coiled coil</keyword>
<dbReference type="RefSeq" id="WP_142135267.1">
    <property type="nucleotide sequence ID" value="NZ_JAODZF010000012.1"/>
</dbReference>
<feature type="region of interest" description="Disordered" evidence="2">
    <location>
        <begin position="1"/>
        <end position="51"/>
    </location>
</feature>
<dbReference type="AlphaFoldDB" id="A0AB73I1L4"/>
<proteinExistence type="predicted"/>
<dbReference type="Pfam" id="PF13699">
    <property type="entry name" value="eCIS_core"/>
    <property type="match status" value="1"/>
</dbReference>
<dbReference type="EMBL" id="JAODZF010000012">
    <property type="protein sequence ID" value="MDH0144096.1"/>
    <property type="molecule type" value="Genomic_DNA"/>
</dbReference>
<evidence type="ECO:0000256" key="2">
    <source>
        <dbReference type="SAM" id="MobiDB-lite"/>
    </source>
</evidence>
<evidence type="ECO:0000313" key="5">
    <source>
        <dbReference type="Proteomes" id="UP001158058"/>
    </source>
</evidence>
<name>A0AB73I1L4_AQUAC</name>
<comment type="caution">
    <text evidence="4">The sequence shown here is derived from an EMBL/GenBank/DDBJ whole genome shotgun (WGS) entry which is preliminary data.</text>
</comment>
<organism evidence="4 5">
    <name type="scientific">Aquipseudomonas alcaligenes</name>
    <name type="common">Pseudomonas alcaligenes</name>
    <dbReference type="NCBI Taxonomy" id="43263"/>
    <lineage>
        <taxon>Bacteria</taxon>
        <taxon>Pseudomonadati</taxon>
        <taxon>Pseudomonadota</taxon>
        <taxon>Gammaproteobacteria</taxon>
        <taxon>Pseudomonadales</taxon>
        <taxon>Pseudomonadaceae</taxon>
        <taxon>Aquipseudomonas</taxon>
    </lineage>
</organism>
<gene>
    <name evidence="4" type="ORF">N7380_17425</name>
</gene>
<accession>A0AB73I1L4</accession>
<protein>
    <submittedName>
        <fullName evidence="4">DUF4157 domain-containing protein</fullName>
    </submittedName>
</protein>
<evidence type="ECO:0000313" key="4">
    <source>
        <dbReference type="EMBL" id="MDH0144096.1"/>
    </source>
</evidence>
<feature type="domain" description="eCIS core" evidence="3">
    <location>
        <begin position="112"/>
        <end position="189"/>
    </location>
</feature>
<evidence type="ECO:0000256" key="1">
    <source>
        <dbReference type="SAM" id="Coils"/>
    </source>
</evidence>
<evidence type="ECO:0000259" key="3">
    <source>
        <dbReference type="Pfam" id="PF13699"/>
    </source>
</evidence>
<feature type="coiled-coil region" evidence="1">
    <location>
        <begin position="377"/>
        <end position="418"/>
    </location>
</feature>
<sequence>MAIFAAKEAASTPPAKRPDQLLLRAGRDTAERSGPPPALQMKTAISRPGDACEREADEVAERMLNMPESPALGARASAAGPRLQASHGPDHTLEGATAPTIAQDVLYSPGQPLAPAARAFFEPRFMHDFSKVRIHVGSGPTRATQALQARAYTVGNDIVFGAGQYAPGTHEGRRLLGHELTHVVQQGAGTARGPLIQRQEASATELPAETAADSESAGDQARKAVLGAAEKRLKEKTTIVSAAEIQDIREGRIRLRLVKLPDGTEVEMNIPTAKPVKNFTTCIEFAGQTFGDASKALGKNAKDARRIAALLPRILRIFNQEFNLNAQIEAFQKAVRMFDKPIAEVRGRQQGFRDKKDQLAGQKTGERLHDKGIDQVIKGQDQAIRQLDSAIATMEREQRKLEAKVRKLQDDYAVLDAQDDALVRASAPLSGHPKPGEYILLGAGAKQAYGVSQETKVSLAKGSFKHIAVFQSSEAAPSPKDRPAEKWEKWHTIDGGGTEARTTELYVSLSDLRVQFTDPGKPWASSNTTLIGWLDMDKLLAEGEAAPAPKP</sequence>
<dbReference type="Proteomes" id="UP001158058">
    <property type="component" value="Unassembled WGS sequence"/>
</dbReference>
<reference evidence="4" key="1">
    <citation type="submission" date="2022-09" db="EMBL/GenBank/DDBJ databases">
        <title>Intensive care unit water sources are persistently colonized with multi-drug resistant bacteria and are the site of extensive horizontal gene transfer of antibiotic resistance genes.</title>
        <authorList>
            <person name="Diorio-Toth L."/>
        </authorList>
    </citation>
    <scope>NUCLEOTIDE SEQUENCE</scope>
    <source>
        <strain evidence="4">GD04146</strain>
    </source>
</reference>